<dbReference type="NCBIfam" id="NF041014">
    <property type="entry name" value="pilin_ComGG_2"/>
    <property type="match status" value="1"/>
</dbReference>
<name>A0A1L8W9S0_9ENTE</name>
<sequence length="71" mass="8452">MNQRTKNYYLAKIMKQMFLSECKGLKKSGSFQYTLGKVYYKKVDKQLTIEITIKSHLFKFTEKINNSTDMQ</sequence>
<dbReference type="InterPro" id="IPR047665">
    <property type="entry name" value="ComGG_streptococcus-type"/>
</dbReference>
<dbReference type="EMBL" id="JXLB01000031">
    <property type="protein sequence ID" value="OJG77759.1"/>
    <property type="molecule type" value="Genomic_DNA"/>
</dbReference>
<reference evidence="1 2" key="1">
    <citation type="submission" date="2014-12" db="EMBL/GenBank/DDBJ databases">
        <title>Draft genome sequences of 29 type strains of Enterococci.</title>
        <authorList>
            <person name="Zhong Z."/>
            <person name="Sun Z."/>
            <person name="Liu W."/>
            <person name="Zhang W."/>
            <person name="Zhang H."/>
        </authorList>
    </citation>
    <scope>NUCLEOTIDE SEQUENCE [LARGE SCALE GENOMIC DNA]</scope>
    <source>
        <strain evidence="1 2">DSM 15687</strain>
    </source>
</reference>
<dbReference type="AlphaFoldDB" id="A0A1L8W9S0"/>
<gene>
    <name evidence="1" type="ORF">RV14_GL001498</name>
</gene>
<comment type="caution">
    <text evidence="1">The sequence shown here is derived from an EMBL/GenBank/DDBJ whole genome shotgun (WGS) entry which is preliminary data.</text>
</comment>
<dbReference type="Proteomes" id="UP000182152">
    <property type="component" value="Unassembled WGS sequence"/>
</dbReference>
<proteinExistence type="predicted"/>
<accession>A0A1L8W9S0</accession>
<evidence type="ECO:0000313" key="2">
    <source>
        <dbReference type="Proteomes" id="UP000182152"/>
    </source>
</evidence>
<dbReference type="OrthoDB" id="2195114at2"/>
<evidence type="ECO:0000313" key="1">
    <source>
        <dbReference type="EMBL" id="OJG77759.1"/>
    </source>
</evidence>
<organism evidence="1 2">
    <name type="scientific">Enterococcus ratti</name>
    <dbReference type="NCBI Taxonomy" id="150033"/>
    <lineage>
        <taxon>Bacteria</taxon>
        <taxon>Bacillati</taxon>
        <taxon>Bacillota</taxon>
        <taxon>Bacilli</taxon>
        <taxon>Lactobacillales</taxon>
        <taxon>Enterococcaceae</taxon>
        <taxon>Enterococcus</taxon>
    </lineage>
</organism>
<dbReference type="STRING" id="150033.RV14_GL001498"/>
<keyword evidence="2" id="KW-1185">Reference proteome</keyword>
<protein>
    <submittedName>
        <fullName evidence="1">Uncharacterized protein</fullName>
    </submittedName>
</protein>